<dbReference type="EMBL" id="UINC01059287">
    <property type="protein sequence ID" value="SVB82534.1"/>
    <property type="molecule type" value="Genomic_DNA"/>
</dbReference>
<sequence>VGWKVGLTAKAVQQQMGVDQPDFGVLFADMAISDSGTLDMSKAIQPRGEAEIALILARDIDHPDVTVKDVAQAVEYVCPAIEIVDSRIADWRITFADTVSDNGSSAFFVLGDTKLPLDGLDLYACGMVLEANDEIASIGAGAACLGHPLNAATWLAHTMVGRGQPLRAGQVILTGALGPMINLTTGLQVKTKIGGLGEVTVHVS</sequence>
<dbReference type="PANTHER" id="PTHR30143">
    <property type="entry name" value="ACID HYDRATASE"/>
    <property type="match status" value="1"/>
</dbReference>
<dbReference type="InterPro" id="IPR011234">
    <property type="entry name" value="Fumarylacetoacetase-like_C"/>
</dbReference>
<feature type="non-terminal residue" evidence="3">
    <location>
        <position position="1"/>
    </location>
</feature>
<evidence type="ECO:0000259" key="2">
    <source>
        <dbReference type="Pfam" id="PF01557"/>
    </source>
</evidence>
<dbReference type="InterPro" id="IPR050772">
    <property type="entry name" value="Hydratase-Decarb/MhpD_sf"/>
</dbReference>
<dbReference type="Pfam" id="PF01557">
    <property type="entry name" value="FAA_hydrolase"/>
    <property type="match status" value="1"/>
</dbReference>
<dbReference type="Gene3D" id="3.90.850.10">
    <property type="entry name" value="Fumarylacetoacetase-like, C-terminal domain"/>
    <property type="match status" value="1"/>
</dbReference>
<dbReference type="GO" id="GO:0005737">
    <property type="term" value="C:cytoplasm"/>
    <property type="evidence" value="ECO:0007669"/>
    <property type="project" value="TreeGrafter"/>
</dbReference>
<feature type="domain" description="Fumarylacetoacetase-like C-terminal" evidence="2">
    <location>
        <begin position="20"/>
        <end position="203"/>
    </location>
</feature>
<organism evidence="3">
    <name type="scientific">marine metagenome</name>
    <dbReference type="NCBI Taxonomy" id="408172"/>
    <lineage>
        <taxon>unclassified sequences</taxon>
        <taxon>metagenomes</taxon>
        <taxon>ecological metagenomes</taxon>
    </lineage>
</organism>
<keyword evidence="1" id="KW-0456">Lyase</keyword>
<protein>
    <recommendedName>
        <fullName evidence="2">Fumarylacetoacetase-like C-terminal domain-containing protein</fullName>
    </recommendedName>
</protein>
<proteinExistence type="predicted"/>
<dbReference type="AlphaFoldDB" id="A0A382H5G3"/>
<evidence type="ECO:0000313" key="3">
    <source>
        <dbReference type="EMBL" id="SVB82534.1"/>
    </source>
</evidence>
<name>A0A382H5G3_9ZZZZ</name>
<accession>A0A382H5G3</accession>
<dbReference type="InterPro" id="IPR036663">
    <property type="entry name" value="Fumarylacetoacetase_C_sf"/>
</dbReference>
<reference evidence="3" key="1">
    <citation type="submission" date="2018-05" db="EMBL/GenBank/DDBJ databases">
        <authorList>
            <person name="Lanie J.A."/>
            <person name="Ng W.-L."/>
            <person name="Kazmierczak K.M."/>
            <person name="Andrzejewski T.M."/>
            <person name="Davidsen T.M."/>
            <person name="Wayne K.J."/>
            <person name="Tettelin H."/>
            <person name="Glass J.I."/>
            <person name="Rusch D."/>
            <person name="Podicherti R."/>
            <person name="Tsui H.-C.T."/>
            <person name="Winkler M.E."/>
        </authorList>
    </citation>
    <scope>NUCLEOTIDE SEQUENCE</scope>
</reference>
<evidence type="ECO:0000256" key="1">
    <source>
        <dbReference type="ARBA" id="ARBA00023239"/>
    </source>
</evidence>
<dbReference type="GO" id="GO:0008684">
    <property type="term" value="F:2-oxopent-4-enoate hydratase activity"/>
    <property type="evidence" value="ECO:0007669"/>
    <property type="project" value="TreeGrafter"/>
</dbReference>
<dbReference type="SUPFAM" id="SSF56529">
    <property type="entry name" value="FAH"/>
    <property type="match status" value="1"/>
</dbReference>
<gene>
    <name evidence="3" type="ORF">METZ01_LOCUS235388</name>
</gene>
<dbReference type="PANTHER" id="PTHR30143:SF0">
    <property type="entry name" value="2-KETO-4-PENTENOATE HYDRATASE"/>
    <property type="match status" value="1"/>
</dbReference>